<sequence length="374" mass="39760">MLLGALLLGAAACQRETAARTEKPNPATEVAAADTALPAEAPIATRRDWHRLTRRTNPRAPLIRYAAVRRPASLPAPALPTEARLFDLTLKPSEFFRIDPTQPAEVRGREGTTVRLPAGALLDARQQPAQEPVWLELKECLALADLLLSDHVSTGPDGTPMQAGGMVLVRAVTSKGQALHLAPGAAIELSLPAELHAGRQLYHSPDRQHWAALPNDVAPESGPAYAQASSTAGSSILDTPAESSASSNPEPLAALAEPGADWLRSPELGWLSCLRGWHTEGGNQLLVPTEADDHTVVRLVYPEAGVILAGQPQAAGYAFQGLPTQQRAVLVGLRYEGGNAFLAVQSLAPGDTAAPLEFREVSLADIEQRLQELR</sequence>
<feature type="compositionally biased region" description="Low complexity" evidence="1">
    <location>
        <begin position="240"/>
        <end position="253"/>
    </location>
</feature>
<feature type="compositionally biased region" description="Polar residues" evidence="1">
    <location>
        <begin position="227"/>
        <end position="237"/>
    </location>
</feature>
<protein>
    <submittedName>
        <fullName evidence="2">Uncharacterized protein</fullName>
    </submittedName>
</protein>
<evidence type="ECO:0000256" key="1">
    <source>
        <dbReference type="SAM" id="MobiDB-lite"/>
    </source>
</evidence>
<gene>
    <name evidence="2" type="ORF">DLM85_18280</name>
</gene>
<feature type="region of interest" description="Disordered" evidence="1">
    <location>
        <begin position="213"/>
        <end position="253"/>
    </location>
</feature>
<proteinExistence type="predicted"/>
<dbReference type="Proteomes" id="UP000248553">
    <property type="component" value="Unassembled WGS sequence"/>
</dbReference>
<dbReference type="EMBL" id="QHKM01000006">
    <property type="protein sequence ID" value="RAK64635.1"/>
    <property type="molecule type" value="Genomic_DNA"/>
</dbReference>
<comment type="caution">
    <text evidence="2">The sequence shown here is derived from an EMBL/GenBank/DDBJ whole genome shotgun (WGS) entry which is preliminary data.</text>
</comment>
<reference evidence="3" key="1">
    <citation type="submission" date="2018-05" db="EMBL/GenBank/DDBJ databases">
        <authorList>
            <person name="Nie L."/>
        </authorList>
    </citation>
    <scope>NUCLEOTIDE SEQUENCE [LARGE SCALE GENOMIC DNA]</scope>
    <source>
        <strain evidence="3">NL</strain>
    </source>
</reference>
<keyword evidence="3" id="KW-1185">Reference proteome</keyword>
<name>A0A328BD93_9BACT</name>
<dbReference type="AlphaFoldDB" id="A0A328BD93"/>
<evidence type="ECO:0000313" key="2">
    <source>
        <dbReference type="EMBL" id="RAK64635.1"/>
    </source>
</evidence>
<evidence type="ECO:0000313" key="3">
    <source>
        <dbReference type="Proteomes" id="UP000248553"/>
    </source>
</evidence>
<accession>A0A328BD93</accession>
<organism evidence="2 3">
    <name type="scientific">Hymenobacter edaphi</name>
    <dbReference type="NCBI Taxonomy" id="2211146"/>
    <lineage>
        <taxon>Bacteria</taxon>
        <taxon>Pseudomonadati</taxon>
        <taxon>Bacteroidota</taxon>
        <taxon>Cytophagia</taxon>
        <taxon>Cytophagales</taxon>
        <taxon>Hymenobacteraceae</taxon>
        <taxon>Hymenobacter</taxon>
    </lineage>
</organism>